<comment type="subcellular location">
    <subcellularLocation>
        <location evidence="2">Cytoplasmic vesicle</location>
        <location evidence="2">Phagosome</location>
    </subcellularLocation>
    <subcellularLocation>
        <location evidence="4">Endoplasmic reticulum membrane</location>
        <topology evidence="4">Multi-pass membrane protein</topology>
    </subcellularLocation>
    <subcellularLocation>
        <location evidence="1">Endosome</location>
    </subcellularLocation>
    <subcellularLocation>
        <location evidence="3">Lysosome</location>
    </subcellularLocation>
</comment>
<dbReference type="AlphaFoldDB" id="A0A2K5VHB8"/>
<feature type="region of interest" description="Disordered" evidence="21">
    <location>
        <begin position="520"/>
        <end position="616"/>
    </location>
</feature>
<feature type="transmembrane region" description="Helical" evidence="22">
    <location>
        <begin position="469"/>
        <end position="489"/>
    </location>
</feature>
<keyword evidence="7" id="KW-0399">Innate immunity</keyword>
<dbReference type="GO" id="GO:0005789">
    <property type="term" value="C:endoplasmic reticulum membrane"/>
    <property type="evidence" value="ECO:0007669"/>
    <property type="project" value="UniProtKB-SubCell"/>
</dbReference>
<evidence type="ECO:0000256" key="18">
    <source>
        <dbReference type="ARBA" id="ARBA00023329"/>
    </source>
</evidence>
<keyword evidence="13" id="KW-0051">Antiviral defense</keyword>
<dbReference type="GO" id="GO:0000902">
    <property type="term" value="P:cell morphogenesis"/>
    <property type="evidence" value="ECO:0007669"/>
    <property type="project" value="Ensembl"/>
</dbReference>
<evidence type="ECO:0000256" key="11">
    <source>
        <dbReference type="ARBA" id="ARBA00022859"/>
    </source>
</evidence>
<evidence type="ECO:0000256" key="8">
    <source>
        <dbReference type="ARBA" id="ARBA00022692"/>
    </source>
</evidence>
<keyword evidence="11" id="KW-0391">Immunity</keyword>
<protein>
    <recommendedName>
        <fullName evidence="20">Protein unc-93 homolog B1</fullName>
    </recommendedName>
</protein>
<evidence type="ECO:0000256" key="15">
    <source>
        <dbReference type="ARBA" id="ARBA00023136"/>
    </source>
</evidence>
<dbReference type="Proteomes" id="UP000233100">
    <property type="component" value="Chromosome 14"/>
</dbReference>
<evidence type="ECO:0000256" key="21">
    <source>
        <dbReference type="SAM" id="MobiDB-lite"/>
    </source>
</evidence>
<evidence type="ECO:0000256" key="22">
    <source>
        <dbReference type="SAM" id="Phobius"/>
    </source>
</evidence>
<feature type="transmembrane region" description="Helical" evidence="22">
    <location>
        <begin position="111"/>
        <end position="130"/>
    </location>
</feature>
<feature type="transmembrane region" description="Helical" evidence="22">
    <location>
        <begin position="60"/>
        <end position="81"/>
    </location>
</feature>
<feature type="transmembrane region" description="Helical" evidence="22">
    <location>
        <begin position="343"/>
        <end position="363"/>
    </location>
</feature>
<dbReference type="GO" id="GO:0051607">
    <property type="term" value="P:defense response to virus"/>
    <property type="evidence" value="ECO:0007669"/>
    <property type="project" value="UniProtKB-KW"/>
</dbReference>
<feature type="transmembrane region" description="Helical" evidence="22">
    <location>
        <begin position="216"/>
        <end position="243"/>
    </location>
</feature>
<dbReference type="FunFam" id="1.20.1250.20:FF:001497">
    <property type="entry name" value="Uncharacterized protein"/>
    <property type="match status" value="1"/>
</dbReference>
<keyword evidence="15 22" id="KW-0472">Membrane</keyword>
<evidence type="ECO:0000256" key="20">
    <source>
        <dbReference type="ARBA" id="ARBA00068400"/>
    </source>
</evidence>
<dbReference type="GO" id="GO:0034154">
    <property type="term" value="P:toll-like receptor 7 signaling pathway"/>
    <property type="evidence" value="ECO:0007669"/>
    <property type="project" value="Ensembl"/>
</dbReference>
<keyword evidence="10" id="KW-0256">Endoplasmic reticulum</keyword>
<evidence type="ECO:0000256" key="1">
    <source>
        <dbReference type="ARBA" id="ARBA00004177"/>
    </source>
</evidence>
<comment type="function">
    <text evidence="19">Plays an important role in innate and adaptive immunity by regulating nucleotide-sensing Toll-like receptor (TLR) signaling. Required for the transport of a subset of TLRs (including TLR3, TLR7 and TLR9) from the endoplasmic reticulum to endolysosomes where they can engage pathogen nucleotides and activate signaling cascades. May play a role in autoreactive B-cells removal.</text>
</comment>
<feature type="region of interest" description="Disordered" evidence="21">
    <location>
        <begin position="1"/>
        <end position="36"/>
    </location>
</feature>
<keyword evidence="24" id="KW-1185">Reference proteome</keyword>
<proteinExistence type="inferred from homology"/>
<reference evidence="23" key="3">
    <citation type="submission" date="2025-09" db="UniProtKB">
        <authorList>
            <consortium name="Ensembl"/>
        </authorList>
    </citation>
    <scope>IDENTIFICATION</scope>
</reference>
<dbReference type="CDD" id="cd17408">
    <property type="entry name" value="MFS_unc93B1"/>
    <property type="match status" value="1"/>
</dbReference>
<evidence type="ECO:0000256" key="14">
    <source>
        <dbReference type="ARBA" id="ARBA00023130"/>
    </source>
</evidence>
<evidence type="ECO:0000256" key="16">
    <source>
        <dbReference type="ARBA" id="ARBA00023180"/>
    </source>
</evidence>
<reference evidence="23 24" key="1">
    <citation type="submission" date="2013-03" db="EMBL/GenBank/DDBJ databases">
        <authorList>
            <person name="Warren W."/>
            <person name="Wilson R.K."/>
        </authorList>
    </citation>
    <scope>NUCLEOTIDE SEQUENCE</scope>
</reference>
<dbReference type="VEuPathDB" id="HostDB:ENSMFAG00000043671"/>
<feature type="transmembrane region" description="Helical" evidence="22">
    <location>
        <begin position="405"/>
        <end position="425"/>
    </location>
</feature>
<reference evidence="23" key="2">
    <citation type="submission" date="2025-08" db="UniProtKB">
        <authorList>
            <consortium name="Ensembl"/>
        </authorList>
    </citation>
    <scope>IDENTIFICATION</scope>
</reference>
<dbReference type="GO" id="GO:0034138">
    <property type="term" value="P:toll-like receptor 3 signaling pathway"/>
    <property type="evidence" value="ECO:0007669"/>
    <property type="project" value="Ensembl"/>
</dbReference>
<dbReference type="GO" id="GO:0035325">
    <property type="term" value="F:Toll-like receptor binding"/>
    <property type="evidence" value="ECO:0007669"/>
    <property type="project" value="Ensembl"/>
</dbReference>
<dbReference type="GO" id="GO:0002457">
    <property type="term" value="P:T cell antigen processing and presentation"/>
    <property type="evidence" value="ECO:0007669"/>
    <property type="project" value="Ensembl"/>
</dbReference>
<evidence type="ECO:0000256" key="17">
    <source>
        <dbReference type="ARBA" id="ARBA00023228"/>
    </source>
</evidence>
<keyword evidence="6" id="KW-0597">Phosphoprotein</keyword>
<gene>
    <name evidence="23" type="primary">UNC93B1</name>
</gene>
<keyword evidence="8 22" id="KW-0812">Transmembrane</keyword>
<keyword evidence="17" id="KW-0458">Lysosome</keyword>
<accession>A0A2K5VHB8</accession>
<name>A0A2K5VHB8_MACFA</name>
<evidence type="ECO:0000256" key="6">
    <source>
        <dbReference type="ARBA" id="ARBA00022553"/>
    </source>
</evidence>
<dbReference type="GO" id="GO:0032755">
    <property type="term" value="P:positive regulation of interleukin-6 production"/>
    <property type="evidence" value="ECO:0007669"/>
    <property type="project" value="Ensembl"/>
</dbReference>
<evidence type="ECO:0000313" key="23">
    <source>
        <dbReference type="Ensembl" id="ENSMFAP00000024136.2"/>
    </source>
</evidence>
<evidence type="ECO:0000256" key="3">
    <source>
        <dbReference type="ARBA" id="ARBA00004371"/>
    </source>
</evidence>
<dbReference type="GO" id="GO:0032009">
    <property type="term" value="C:early phagosome"/>
    <property type="evidence" value="ECO:0007669"/>
    <property type="project" value="Ensembl"/>
</dbReference>
<dbReference type="Ensembl" id="ENSMFAT00000032274.2">
    <property type="protein sequence ID" value="ENSMFAP00000024136.2"/>
    <property type="gene ID" value="ENSMFAG00000043671.2"/>
</dbReference>
<dbReference type="GO" id="GO:0032735">
    <property type="term" value="P:positive regulation of interleukin-12 production"/>
    <property type="evidence" value="ECO:0007669"/>
    <property type="project" value="Ensembl"/>
</dbReference>
<evidence type="ECO:0000256" key="2">
    <source>
        <dbReference type="ARBA" id="ARBA00004262"/>
    </source>
</evidence>
<feature type="transmembrane region" description="Helical" evidence="22">
    <location>
        <begin position="137"/>
        <end position="155"/>
    </location>
</feature>
<keyword evidence="12 22" id="KW-1133">Transmembrane helix</keyword>
<evidence type="ECO:0000256" key="9">
    <source>
        <dbReference type="ARBA" id="ARBA00022753"/>
    </source>
</evidence>
<dbReference type="InterPro" id="IPR043268">
    <property type="entry name" value="UNC93B1"/>
</dbReference>
<evidence type="ECO:0000256" key="12">
    <source>
        <dbReference type="ARBA" id="ARBA00022989"/>
    </source>
</evidence>
<dbReference type="GeneTree" id="ENSGT00530000063359"/>
<feature type="region of interest" description="Disordered" evidence="21">
    <location>
        <begin position="639"/>
        <end position="677"/>
    </location>
</feature>
<dbReference type="PANTHER" id="PTHR46744:SF1">
    <property type="entry name" value="PROTEIN UNC-93 HOMOLOG B1"/>
    <property type="match status" value="1"/>
</dbReference>
<evidence type="ECO:0000256" key="7">
    <source>
        <dbReference type="ARBA" id="ARBA00022588"/>
    </source>
</evidence>
<feature type="transmembrane region" description="Helical" evidence="22">
    <location>
        <begin position="285"/>
        <end position="311"/>
    </location>
</feature>
<feature type="transmembrane region" description="Helical" evidence="22">
    <location>
        <begin position="375"/>
        <end position="398"/>
    </location>
</feature>
<keyword evidence="14" id="KW-1064">Adaptive immunity</keyword>
<evidence type="ECO:0000313" key="24">
    <source>
        <dbReference type="Proteomes" id="UP000233100"/>
    </source>
</evidence>
<dbReference type="GO" id="GO:0045087">
    <property type="term" value="P:innate immune response"/>
    <property type="evidence" value="ECO:0007669"/>
    <property type="project" value="UniProtKB-KW"/>
</dbReference>
<evidence type="ECO:0000256" key="4">
    <source>
        <dbReference type="ARBA" id="ARBA00004477"/>
    </source>
</evidence>
<evidence type="ECO:0000256" key="13">
    <source>
        <dbReference type="ARBA" id="ARBA00023118"/>
    </source>
</evidence>
<feature type="transmembrane region" description="Helical" evidence="22">
    <location>
        <begin position="161"/>
        <end position="183"/>
    </location>
</feature>
<dbReference type="STRING" id="9541.ENSMFAP00000024136"/>
<dbReference type="GO" id="GO:0005768">
    <property type="term" value="C:endosome"/>
    <property type="evidence" value="ECO:0007669"/>
    <property type="project" value="UniProtKB-SubCell"/>
</dbReference>
<dbReference type="GO" id="GO:0034162">
    <property type="term" value="P:toll-like receptor 9 signaling pathway"/>
    <property type="evidence" value="ECO:0007669"/>
    <property type="project" value="Ensembl"/>
</dbReference>
<dbReference type="GO" id="GO:0005764">
    <property type="term" value="C:lysosome"/>
    <property type="evidence" value="ECO:0007669"/>
    <property type="project" value="UniProtKB-SubCell"/>
</dbReference>
<dbReference type="GO" id="GO:0002224">
    <property type="term" value="P:toll-like receptor signaling pathway"/>
    <property type="evidence" value="ECO:0007669"/>
    <property type="project" value="Ensembl"/>
</dbReference>
<dbReference type="PANTHER" id="PTHR46744">
    <property type="entry name" value="PROTEIN UNC-93 HOMOLOG B1"/>
    <property type="match status" value="1"/>
</dbReference>
<dbReference type="GO" id="GO:0006886">
    <property type="term" value="P:intracellular protein transport"/>
    <property type="evidence" value="ECO:0007669"/>
    <property type="project" value="Ensembl"/>
</dbReference>
<comment type="similarity">
    <text evidence="5">Belongs to the unc-93 family.</text>
</comment>
<feature type="transmembrane region" description="Helical" evidence="22">
    <location>
        <begin position="495"/>
        <end position="512"/>
    </location>
</feature>
<keyword evidence="9" id="KW-0967">Endosome</keyword>
<evidence type="ECO:0000256" key="10">
    <source>
        <dbReference type="ARBA" id="ARBA00022824"/>
    </source>
</evidence>
<organism evidence="23 24">
    <name type="scientific">Macaca fascicularis</name>
    <name type="common">Crab-eating macaque</name>
    <name type="synonym">Cynomolgus monkey</name>
    <dbReference type="NCBI Taxonomy" id="9541"/>
    <lineage>
        <taxon>Eukaryota</taxon>
        <taxon>Metazoa</taxon>
        <taxon>Chordata</taxon>
        <taxon>Craniata</taxon>
        <taxon>Vertebrata</taxon>
        <taxon>Euteleostomi</taxon>
        <taxon>Mammalia</taxon>
        <taxon>Eutheria</taxon>
        <taxon>Euarchontoglires</taxon>
        <taxon>Primates</taxon>
        <taxon>Haplorrhini</taxon>
        <taxon>Catarrhini</taxon>
        <taxon>Cercopithecidae</taxon>
        <taxon>Cercopithecinae</taxon>
        <taxon>Macaca</taxon>
    </lineage>
</organism>
<evidence type="ECO:0000256" key="5">
    <source>
        <dbReference type="ARBA" id="ARBA00009172"/>
    </source>
</evidence>
<keyword evidence="16" id="KW-0325">Glycoprotein</keyword>
<dbReference type="Bgee" id="ENSMFAG00000043671">
    <property type="expression patterns" value="Expressed in spleen and 7 other cell types or tissues"/>
</dbReference>
<sequence length="677" mass="74825">MEAEPPLYPMAGAAGPQGDEDRLGVPDGPEAPLDELVGAYPNYNEEEEERRYYRRKRLGVLKNVLAASAGGMLTYGVYLGLLQMQLILHYDETYREVKYGNMGLPDIDSKMLMGINVTPIAALLYTPVLIRFFGTKWMMFLAVGIYALFVSTNYWERYYTLVPSAVALGMAIVPLWASMGNYITRMAQKYHEYSHYKEQDGQGLKQRPPRGSHAPYLLVFQAIFYSFFHLSFACAQLPMIYFLNHYLYDLNHTLYNVQSCGTNSHGILSGFNKTVLRTLPRSGNLIVVESVLMAVAFLAMLLVLGLCGAAYRPTEEIDLRSVGWGNIFQLPFKHVRDYRLRHLVPFFIYSGFEVLFACTGIALGYGVCSVGLERLAYLLVAYSLGASAASLLGLLGLWLPRPVPLVAGAGVHLLLTFVLFFWAPVPRVLQHSWILYVAAALWGVGSALNKTGLSTLLGILYEDKERQDFIFTIYHWWQAVAIFTVYLGSSLPMKAKLAVLLVTLVAAAVSYLRMEQKLRRGVAPRQPASRGPSTRCAVTAIWRRTTRTRATRRASMGTARRRRRRPRGPGPAPSPPDLAAGPAPTNRRKGATGPRSSEGSPGPGTQPPCSPASVYHVSGRGDPLRVPSCLQRLLSLLPHIGDAPPRARVTSGLQQPPPRRGGALGTPQPRTGVRKHS</sequence>
<evidence type="ECO:0000256" key="19">
    <source>
        <dbReference type="ARBA" id="ARBA00053743"/>
    </source>
</evidence>
<dbReference type="GO" id="GO:0019886">
    <property type="term" value="P:antigen processing and presentation of exogenous peptide antigen via MHC class II"/>
    <property type="evidence" value="ECO:0007669"/>
    <property type="project" value="Ensembl"/>
</dbReference>
<keyword evidence="18" id="KW-0968">Cytoplasmic vesicle</keyword>